<evidence type="ECO:0000259" key="9">
    <source>
        <dbReference type="Pfam" id="PF00149"/>
    </source>
</evidence>
<dbReference type="InterPro" id="IPR039331">
    <property type="entry name" value="PAPs-like"/>
</dbReference>
<dbReference type="OrthoDB" id="45007at2759"/>
<dbReference type="GO" id="GO:0003993">
    <property type="term" value="F:acid phosphatase activity"/>
    <property type="evidence" value="ECO:0007669"/>
    <property type="project" value="UniProtKB-EC"/>
</dbReference>
<dbReference type="SUPFAM" id="SSF56300">
    <property type="entry name" value="Metallo-dependent phosphatases"/>
    <property type="match status" value="1"/>
</dbReference>
<dbReference type="EC" id="3.1.3.2" evidence="8"/>
<dbReference type="PANTHER" id="PTHR22953">
    <property type="entry name" value="ACID PHOSPHATASE RELATED"/>
    <property type="match status" value="1"/>
</dbReference>
<keyword evidence="2" id="KW-0479">Metal-binding</keyword>
<evidence type="ECO:0000256" key="4">
    <source>
        <dbReference type="ARBA" id="ARBA00022801"/>
    </source>
</evidence>
<protein>
    <recommendedName>
        <fullName evidence="8">Purple acid phosphatase</fullName>
        <ecNumber evidence="8">3.1.3.2</ecNumber>
    </recommendedName>
</protein>
<keyword evidence="5" id="KW-0862">Zinc</keyword>
<dbReference type="Proteomes" id="UP001141806">
    <property type="component" value="Unassembled WGS sequence"/>
</dbReference>
<name>A0A9Q0H8H6_9MAGN</name>
<comment type="catalytic activity">
    <reaction evidence="8">
        <text>a phosphate monoester + H2O = an alcohol + phosphate</text>
        <dbReference type="Rhea" id="RHEA:15017"/>
        <dbReference type="ChEBI" id="CHEBI:15377"/>
        <dbReference type="ChEBI" id="CHEBI:30879"/>
        <dbReference type="ChEBI" id="CHEBI:43474"/>
        <dbReference type="ChEBI" id="CHEBI:67140"/>
        <dbReference type="EC" id="3.1.3.2"/>
    </reaction>
</comment>
<keyword evidence="4 8" id="KW-0378">Hydrolase</keyword>
<gene>
    <name evidence="12" type="ORF">NE237_026553</name>
</gene>
<dbReference type="Pfam" id="PF00149">
    <property type="entry name" value="Metallophos"/>
    <property type="match status" value="1"/>
</dbReference>
<keyword evidence="13" id="KW-1185">Reference proteome</keyword>
<keyword evidence="7" id="KW-0325">Glycoprotein</keyword>
<dbReference type="Gene3D" id="2.60.40.380">
    <property type="entry name" value="Purple acid phosphatase-like, N-terminal"/>
    <property type="match status" value="1"/>
</dbReference>
<evidence type="ECO:0000259" key="11">
    <source>
        <dbReference type="Pfam" id="PF16656"/>
    </source>
</evidence>
<dbReference type="FunFam" id="3.60.21.10:FF:000034">
    <property type="entry name" value="Fe(3+)-Zn(2+) purple acid phosphatase"/>
    <property type="match status" value="1"/>
</dbReference>
<evidence type="ECO:0000259" key="10">
    <source>
        <dbReference type="Pfam" id="PF14008"/>
    </source>
</evidence>
<evidence type="ECO:0000256" key="6">
    <source>
        <dbReference type="ARBA" id="ARBA00023004"/>
    </source>
</evidence>
<comment type="caution">
    <text evidence="12">The sequence shown here is derived from an EMBL/GenBank/DDBJ whole genome shotgun (WGS) entry which is preliminary data.</text>
</comment>
<dbReference type="AlphaFoldDB" id="A0A9Q0H8H6"/>
<evidence type="ECO:0000256" key="8">
    <source>
        <dbReference type="RuleBase" id="RU361203"/>
    </source>
</evidence>
<dbReference type="InterPro" id="IPR041792">
    <property type="entry name" value="MPP_PAP"/>
</dbReference>
<dbReference type="SUPFAM" id="SSF49363">
    <property type="entry name" value="Purple acid phosphatase, N-terminal domain"/>
    <property type="match status" value="1"/>
</dbReference>
<dbReference type="InterPro" id="IPR008963">
    <property type="entry name" value="Purple_acid_Pase-like_N"/>
</dbReference>
<comment type="similarity">
    <text evidence="1 8">Belongs to the metallophosphoesterase superfamily. Purple acid phosphatase family.</text>
</comment>
<evidence type="ECO:0000256" key="5">
    <source>
        <dbReference type="ARBA" id="ARBA00022833"/>
    </source>
</evidence>
<evidence type="ECO:0000256" key="1">
    <source>
        <dbReference type="ARBA" id="ARBA00008723"/>
    </source>
</evidence>
<dbReference type="PANTHER" id="PTHR22953:SF86">
    <property type="entry name" value="PURPLE ACID PHOSPHATASE 10"/>
    <property type="match status" value="1"/>
</dbReference>
<evidence type="ECO:0000313" key="13">
    <source>
        <dbReference type="Proteomes" id="UP001141806"/>
    </source>
</evidence>
<dbReference type="FunFam" id="2.60.40.380:FF:000001">
    <property type="entry name" value="Fe(3+)-Zn(2+) purple acid phosphatase"/>
    <property type="match status" value="1"/>
</dbReference>
<dbReference type="Pfam" id="PF16656">
    <property type="entry name" value="Pur_ac_phosph_N"/>
    <property type="match status" value="1"/>
</dbReference>
<proteinExistence type="inferred from homology"/>
<organism evidence="12 13">
    <name type="scientific">Protea cynaroides</name>
    <dbReference type="NCBI Taxonomy" id="273540"/>
    <lineage>
        <taxon>Eukaryota</taxon>
        <taxon>Viridiplantae</taxon>
        <taxon>Streptophyta</taxon>
        <taxon>Embryophyta</taxon>
        <taxon>Tracheophyta</taxon>
        <taxon>Spermatophyta</taxon>
        <taxon>Magnoliopsida</taxon>
        <taxon>Proteales</taxon>
        <taxon>Proteaceae</taxon>
        <taxon>Protea</taxon>
    </lineage>
</organism>
<evidence type="ECO:0000313" key="12">
    <source>
        <dbReference type="EMBL" id="KAJ4959442.1"/>
    </source>
</evidence>
<dbReference type="InterPro" id="IPR029052">
    <property type="entry name" value="Metallo-depent_PP-like"/>
</dbReference>
<dbReference type="InterPro" id="IPR015914">
    <property type="entry name" value="PAPs_N"/>
</dbReference>
<evidence type="ECO:0000256" key="3">
    <source>
        <dbReference type="ARBA" id="ARBA00022729"/>
    </source>
</evidence>
<dbReference type="EMBL" id="JAMYWD010000010">
    <property type="protein sequence ID" value="KAJ4959442.1"/>
    <property type="molecule type" value="Genomic_DNA"/>
</dbReference>
<accession>A0A9Q0H8H6</accession>
<sequence length="475" mass="53969">MAGKRELPSSSSSNTATFVVLVTLILNSALLCNGGITSSYVRSAVYAPVDMPYNSDVFAVPPGYNAPEQVHITQGDYLGQGIIVSWVTPVEPGTSTVLYWAENTGKIYTAEGYYLTYRFYNYTSGFIHHTTLLNLDYNTTYYYEVGVGNTTRQFYFTTPPPIGPDVPYTFGLIGDLGQTYNSNTTLTHYQNDPLVGQTLLYLGDLSYADDWPNHDNVKWDTYGRFIERSAAYQPWIWTTGNHEIDFAPELGEPIPFKPFSTRYQTPYNASGSTEPFFYSIKRASAHIIVLASYSAYGASTPQYIWFLQELANVNRTETPWLIVLIHAPWYNSDITHYMEGETVRVQFEKYLVQYKVDVVFAGHVHAYERSYRIANIAYNITNGLCTPTPNQFAPIYLTIGDGGNIEGLASAYTEPQPSYSAYREASYGHGMFSIKNRTHAYFTWNRNQDGYAVEADTFWFYNRYWYPQNETATNF</sequence>
<dbReference type="Pfam" id="PF14008">
    <property type="entry name" value="Metallophos_C"/>
    <property type="match status" value="1"/>
</dbReference>
<feature type="domain" description="Calcineurin-like phosphoesterase" evidence="9">
    <location>
        <begin position="169"/>
        <end position="367"/>
    </location>
</feature>
<dbReference type="CDD" id="cd00839">
    <property type="entry name" value="MPP_PAPs"/>
    <property type="match status" value="1"/>
</dbReference>
<evidence type="ECO:0000256" key="7">
    <source>
        <dbReference type="ARBA" id="ARBA00023180"/>
    </source>
</evidence>
<keyword evidence="3" id="KW-0732">Signal</keyword>
<dbReference type="Gene3D" id="3.60.21.10">
    <property type="match status" value="1"/>
</dbReference>
<dbReference type="InterPro" id="IPR004843">
    <property type="entry name" value="Calcineurin-like_PHP"/>
</dbReference>
<reference evidence="12" key="1">
    <citation type="journal article" date="2023" name="Plant J.">
        <title>The genome of the king protea, Protea cynaroides.</title>
        <authorList>
            <person name="Chang J."/>
            <person name="Duong T.A."/>
            <person name="Schoeman C."/>
            <person name="Ma X."/>
            <person name="Roodt D."/>
            <person name="Barker N."/>
            <person name="Li Z."/>
            <person name="Van de Peer Y."/>
            <person name="Mizrachi E."/>
        </authorList>
    </citation>
    <scope>NUCLEOTIDE SEQUENCE</scope>
    <source>
        <tissue evidence="12">Young leaves</tissue>
    </source>
</reference>
<dbReference type="GO" id="GO:0046872">
    <property type="term" value="F:metal ion binding"/>
    <property type="evidence" value="ECO:0007669"/>
    <property type="project" value="UniProtKB-KW"/>
</dbReference>
<feature type="domain" description="Purple acid phosphatase N-terminal" evidence="11">
    <location>
        <begin position="67"/>
        <end position="158"/>
    </location>
</feature>
<keyword evidence="6" id="KW-0408">Iron</keyword>
<evidence type="ECO:0000256" key="2">
    <source>
        <dbReference type="ARBA" id="ARBA00022723"/>
    </source>
</evidence>
<dbReference type="InterPro" id="IPR025733">
    <property type="entry name" value="PAPs_C"/>
</dbReference>
<feature type="domain" description="Purple acid phosphatase C-terminal" evidence="10">
    <location>
        <begin position="393"/>
        <end position="450"/>
    </location>
</feature>